<accession>A0A0A0EUY5</accession>
<comment type="caution">
    <text evidence="4">The sequence shown here is derived from an EMBL/GenBank/DDBJ whole genome shotgun (WGS) entry which is preliminary data.</text>
</comment>
<dbReference type="AlphaFoldDB" id="A0A0A0EUY5"/>
<comment type="similarity">
    <text evidence="1">Belongs to the PspA/Vipp/IM30 family.</text>
</comment>
<evidence type="ECO:0000256" key="2">
    <source>
        <dbReference type="SAM" id="Coils"/>
    </source>
</evidence>
<keyword evidence="2" id="KW-0175">Coiled coil</keyword>
<dbReference type="InterPro" id="IPR007157">
    <property type="entry name" value="PspA_VIPP1"/>
</dbReference>
<evidence type="ECO:0000313" key="4">
    <source>
        <dbReference type="EMBL" id="KGM54070.1"/>
    </source>
</evidence>
<reference evidence="4 5" key="1">
    <citation type="submission" date="2013-08" db="EMBL/GenBank/DDBJ databases">
        <title>Genome sequencing of Lysobacter.</title>
        <authorList>
            <person name="Zhang S."/>
            <person name="Wang G."/>
        </authorList>
    </citation>
    <scope>NUCLEOTIDE SEQUENCE [LARGE SCALE GENOMIC DNA]</scope>
    <source>
        <strain evidence="4 5">GH1-9</strain>
    </source>
</reference>
<evidence type="ECO:0000313" key="5">
    <source>
        <dbReference type="Proteomes" id="UP000029998"/>
    </source>
</evidence>
<dbReference type="RefSeq" id="WP_036137999.1">
    <property type="nucleotide sequence ID" value="NZ_AVPU01000017.1"/>
</dbReference>
<sequence>MKPGIPFLARVRSQLSELGSTVRDAVREASSQRVLDEQLQRMNEEVRILRRELDTLNAQWITTQERHDAVTAKLVEREAQALAAVKAGRHDLAREVAAAIVGLEFERDAERALLARNASHRTELRARLQLGENLQRRLGHELDLLRTAAAVARAEDAFAERSAGATLGIPTALESLGVLRARGTVQAQPASLPNEGTPPEDPLDEKLRAAGIGEPRSPVDTVLDRIAAQAEPLTKPKRRISRRKDTP</sequence>
<dbReference type="EMBL" id="AVPU01000017">
    <property type="protein sequence ID" value="KGM54070.1"/>
    <property type="molecule type" value="Genomic_DNA"/>
</dbReference>
<keyword evidence="5" id="KW-1185">Reference proteome</keyword>
<dbReference type="STRING" id="1385517.N800_05715"/>
<evidence type="ECO:0000256" key="3">
    <source>
        <dbReference type="SAM" id="MobiDB-lite"/>
    </source>
</evidence>
<feature type="coiled-coil region" evidence="2">
    <location>
        <begin position="32"/>
        <end position="59"/>
    </location>
</feature>
<feature type="region of interest" description="Disordered" evidence="3">
    <location>
        <begin position="225"/>
        <end position="247"/>
    </location>
</feature>
<gene>
    <name evidence="4" type="ORF">N800_05715</name>
</gene>
<dbReference type="Proteomes" id="UP000029998">
    <property type="component" value="Unassembled WGS sequence"/>
</dbReference>
<dbReference type="Pfam" id="PF04012">
    <property type="entry name" value="PspA_IM30"/>
    <property type="match status" value="1"/>
</dbReference>
<organism evidence="4 5">
    <name type="scientific">Lysobacter daejeonensis GH1-9</name>
    <dbReference type="NCBI Taxonomy" id="1385517"/>
    <lineage>
        <taxon>Bacteria</taxon>
        <taxon>Pseudomonadati</taxon>
        <taxon>Pseudomonadota</taxon>
        <taxon>Gammaproteobacteria</taxon>
        <taxon>Lysobacterales</taxon>
        <taxon>Lysobacteraceae</taxon>
        <taxon>Aerolutibacter</taxon>
    </lineage>
</organism>
<feature type="compositionally biased region" description="Basic residues" evidence="3">
    <location>
        <begin position="235"/>
        <end position="247"/>
    </location>
</feature>
<evidence type="ECO:0008006" key="6">
    <source>
        <dbReference type="Google" id="ProtNLM"/>
    </source>
</evidence>
<proteinExistence type="inferred from homology"/>
<protein>
    <recommendedName>
        <fullName evidence="6">PspA/IM30 family protein</fullName>
    </recommendedName>
</protein>
<feature type="region of interest" description="Disordered" evidence="3">
    <location>
        <begin position="186"/>
        <end position="206"/>
    </location>
</feature>
<dbReference type="eggNOG" id="COG1842">
    <property type="taxonomic scope" value="Bacteria"/>
</dbReference>
<name>A0A0A0EUY5_9GAMM</name>
<evidence type="ECO:0000256" key="1">
    <source>
        <dbReference type="ARBA" id="ARBA00043985"/>
    </source>
</evidence>